<evidence type="ECO:0000313" key="2">
    <source>
        <dbReference type="EMBL" id="KAG5388595.1"/>
    </source>
</evidence>
<sequence length="149" mass="16467">VVVENISGRQRCDRYHLQLVKMSSASSAEGHLPPTVSGNEHRSGRKNKEGETRGEKSYHEFTEMTLPKQRREDKKQKQTRASAFPTSEPSSSSFSLLCSLLYRDLSIPVRFAFGSASGGSVRLCLCLSGVAGQNASLLVLESWCVRCWA</sequence>
<protein>
    <submittedName>
        <fullName evidence="2">Uncharacterized protein</fullName>
    </submittedName>
</protein>
<dbReference type="Proteomes" id="UP000823674">
    <property type="component" value="Chromosome A08"/>
</dbReference>
<proteinExistence type="predicted"/>
<dbReference type="EMBL" id="JADBGQ010000007">
    <property type="protein sequence ID" value="KAG5388595.1"/>
    <property type="molecule type" value="Genomic_DNA"/>
</dbReference>
<reference evidence="2 3" key="1">
    <citation type="submission" date="2021-03" db="EMBL/GenBank/DDBJ databases">
        <authorList>
            <person name="King G.J."/>
            <person name="Bancroft I."/>
            <person name="Baten A."/>
            <person name="Bloomfield J."/>
            <person name="Borpatragohain P."/>
            <person name="He Z."/>
            <person name="Irish N."/>
            <person name="Irwin J."/>
            <person name="Liu K."/>
            <person name="Mauleon R.P."/>
            <person name="Moore J."/>
            <person name="Morris R."/>
            <person name="Ostergaard L."/>
            <person name="Wang B."/>
            <person name="Wells R."/>
        </authorList>
    </citation>
    <scope>NUCLEOTIDE SEQUENCE [LARGE SCALE GENOMIC DNA]</scope>
    <source>
        <strain evidence="2">R-o-18</strain>
        <tissue evidence="2">Leaf</tissue>
    </source>
</reference>
<feature type="non-terminal residue" evidence="2">
    <location>
        <position position="1"/>
    </location>
</feature>
<feature type="region of interest" description="Disordered" evidence="1">
    <location>
        <begin position="24"/>
        <end position="92"/>
    </location>
</feature>
<feature type="compositionally biased region" description="Basic and acidic residues" evidence="1">
    <location>
        <begin position="39"/>
        <end position="62"/>
    </location>
</feature>
<comment type="caution">
    <text evidence="2">The sequence shown here is derived from an EMBL/GenBank/DDBJ whole genome shotgun (WGS) entry which is preliminary data.</text>
</comment>
<name>A0ABQ7LRE0_BRACM</name>
<evidence type="ECO:0000256" key="1">
    <source>
        <dbReference type="SAM" id="MobiDB-lite"/>
    </source>
</evidence>
<organism evidence="2 3">
    <name type="scientific">Brassica rapa subsp. trilocularis</name>
    <dbReference type="NCBI Taxonomy" id="1813537"/>
    <lineage>
        <taxon>Eukaryota</taxon>
        <taxon>Viridiplantae</taxon>
        <taxon>Streptophyta</taxon>
        <taxon>Embryophyta</taxon>
        <taxon>Tracheophyta</taxon>
        <taxon>Spermatophyta</taxon>
        <taxon>Magnoliopsida</taxon>
        <taxon>eudicotyledons</taxon>
        <taxon>Gunneridae</taxon>
        <taxon>Pentapetalae</taxon>
        <taxon>rosids</taxon>
        <taxon>malvids</taxon>
        <taxon>Brassicales</taxon>
        <taxon>Brassicaceae</taxon>
        <taxon>Brassiceae</taxon>
        <taxon>Brassica</taxon>
    </lineage>
</organism>
<evidence type="ECO:0000313" key="3">
    <source>
        <dbReference type="Proteomes" id="UP000823674"/>
    </source>
</evidence>
<gene>
    <name evidence="2" type="primary">A08g504090.1_BraROA</name>
    <name evidence="2" type="ORF">IGI04_030136</name>
</gene>
<keyword evidence="3" id="KW-1185">Reference proteome</keyword>
<accession>A0ABQ7LRE0</accession>